<accession>A0ACB8T375</accession>
<proteinExistence type="predicted"/>
<protein>
    <submittedName>
        <fullName evidence="1">Uncharacterized protein</fullName>
    </submittedName>
</protein>
<comment type="caution">
    <text evidence="1">The sequence shown here is derived from an EMBL/GenBank/DDBJ whole genome shotgun (WGS) entry which is preliminary data.</text>
</comment>
<keyword evidence="2" id="KW-1185">Reference proteome</keyword>
<dbReference type="EMBL" id="MU277207">
    <property type="protein sequence ID" value="KAI0062451.1"/>
    <property type="molecule type" value="Genomic_DNA"/>
</dbReference>
<reference evidence="1" key="2">
    <citation type="journal article" date="2022" name="New Phytol.">
        <title>Evolutionary transition to the ectomycorrhizal habit in the genomes of a hyperdiverse lineage of mushroom-forming fungi.</title>
        <authorList>
            <person name="Looney B."/>
            <person name="Miyauchi S."/>
            <person name="Morin E."/>
            <person name="Drula E."/>
            <person name="Courty P.E."/>
            <person name="Kohler A."/>
            <person name="Kuo A."/>
            <person name="LaButti K."/>
            <person name="Pangilinan J."/>
            <person name="Lipzen A."/>
            <person name="Riley R."/>
            <person name="Andreopoulos W."/>
            <person name="He G."/>
            <person name="Johnson J."/>
            <person name="Nolan M."/>
            <person name="Tritt A."/>
            <person name="Barry K.W."/>
            <person name="Grigoriev I.V."/>
            <person name="Nagy L.G."/>
            <person name="Hibbett D."/>
            <person name="Henrissat B."/>
            <person name="Matheny P.B."/>
            <person name="Labbe J."/>
            <person name="Martin F.M."/>
        </authorList>
    </citation>
    <scope>NUCLEOTIDE SEQUENCE</scope>
    <source>
        <strain evidence="1">HHB10654</strain>
    </source>
</reference>
<name>A0ACB8T375_9AGAM</name>
<gene>
    <name evidence="1" type="ORF">BV25DRAFT_1855728</name>
</gene>
<feature type="non-terminal residue" evidence="1">
    <location>
        <position position="139"/>
    </location>
</feature>
<evidence type="ECO:0000313" key="2">
    <source>
        <dbReference type="Proteomes" id="UP000814140"/>
    </source>
</evidence>
<sequence length="139" mass="15011">EGNGFFITRPGVLSKGGRYKILRKLGSGQCSNTFLYLAAKVLSADSTIALQNGFIHELDFLQAVAEGPLTPSLPTLHDHFAQRGPHGVHYSFLTSPLRSHVHAFRASAPAEKLAVHIVKPIIACVVEALRALHSGNIIH</sequence>
<evidence type="ECO:0000313" key="1">
    <source>
        <dbReference type="EMBL" id="KAI0062451.1"/>
    </source>
</evidence>
<feature type="non-terminal residue" evidence="1">
    <location>
        <position position="1"/>
    </location>
</feature>
<dbReference type="Proteomes" id="UP000814140">
    <property type="component" value="Unassembled WGS sequence"/>
</dbReference>
<reference evidence="1" key="1">
    <citation type="submission" date="2021-03" db="EMBL/GenBank/DDBJ databases">
        <authorList>
            <consortium name="DOE Joint Genome Institute"/>
            <person name="Ahrendt S."/>
            <person name="Looney B.P."/>
            <person name="Miyauchi S."/>
            <person name="Morin E."/>
            <person name="Drula E."/>
            <person name="Courty P.E."/>
            <person name="Chicoki N."/>
            <person name="Fauchery L."/>
            <person name="Kohler A."/>
            <person name="Kuo A."/>
            <person name="Labutti K."/>
            <person name="Pangilinan J."/>
            <person name="Lipzen A."/>
            <person name="Riley R."/>
            <person name="Andreopoulos W."/>
            <person name="He G."/>
            <person name="Johnson J."/>
            <person name="Barry K.W."/>
            <person name="Grigoriev I.V."/>
            <person name="Nagy L."/>
            <person name="Hibbett D."/>
            <person name="Henrissat B."/>
            <person name="Matheny P.B."/>
            <person name="Labbe J."/>
            <person name="Martin F."/>
        </authorList>
    </citation>
    <scope>NUCLEOTIDE SEQUENCE</scope>
    <source>
        <strain evidence="1">HHB10654</strain>
    </source>
</reference>
<organism evidence="1 2">
    <name type="scientific">Artomyces pyxidatus</name>
    <dbReference type="NCBI Taxonomy" id="48021"/>
    <lineage>
        <taxon>Eukaryota</taxon>
        <taxon>Fungi</taxon>
        <taxon>Dikarya</taxon>
        <taxon>Basidiomycota</taxon>
        <taxon>Agaricomycotina</taxon>
        <taxon>Agaricomycetes</taxon>
        <taxon>Russulales</taxon>
        <taxon>Auriscalpiaceae</taxon>
        <taxon>Artomyces</taxon>
    </lineage>
</organism>